<dbReference type="SUPFAM" id="SSF56112">
    <property type="entry name" value="Protein kinase-like (PK-like)"/>
    <property type="match status" value="2"/>
</dbReference>
<dbReference type="PROSITE" id="PS00138">
    <property type="entry name" value="SUBTILASE_SER"/>
    <property type="match status" value="1"/>
</dbReference>
<evidence type="ECO:0000256" key="4">
    <source>
        <dbReference type="ARBA" id="ARBA00022801"/>
    </source>
</evidence>
<feature type="domain" description="Peptidase S53" evidence="9">
    <location>
        <begin position="505"/>
        <end position="910"/>
    </location>
</feature>
<gene>
    <name evidence="10" type="ORF">A9K55_006809</name>
</gene>
<feature type="binding site" evidence="8">
    <location>
        <position position="890"/>
    </location>
    <ligand>
        <name>Ca(2+)</name>
        <dbReference type="ChEBI" id="CHEBI:29108"/>
    </ligand>
</feature>
<dbReference type="OrthoDB" id="409122at2759"/>
<feature type="binding site" evidence="8">
    <location>
        <position position="859"/>
    </location>
    <ligand>
        <name>Ca(2+)</name>
        <dbReference type="ChEBI" id="CHEBI:29108"/>
    </ligand>
</feature>
<dbReference type="GO" id="GO:0008240">
    <property type="term" value="F:tripeptidyl-peptidase activity"/>
    <property type="evidence" value="ECO:0007669"/>
    <property type="project" value="TreeGrafter"/>
</dbReference>
<dbReference type="Gene3D" id="3.90.1200.10">
    <property type="match status" value="2"/>
</dbReference>
<keyword evidence="7" id="KW-0865">Zymogen</keyword>
<comment type="cofactor">
    <cofactor evidence="8">
        <name>Ca(2+)</name>
        <dbReference type="ChEBI" id="CHEBI:29108"/>
    </cofactor>
    <text evidence="8">Binds 1 Ca(2+) ion per subunit.</text>
</comment>
<protein>
    <submittedName>
        <fullName evidence="10">Peptidase S8 subtilisin kexin sedolisin</fullName>
    </submittedName>
</protein>
<evidence type="ECO:0000259" key="9">
    <source>
        <dbReference type="PROSITE" id="PS51695"/>
    </source>
</evidence>
<evidence type="ECO:0000313" key="11">
    <source>
        <dbReference type="Proteomes" id="UP000323067"/>
    </source>
</evidence>
<dbReference type="PROSITE" id="PS51695">
    <property type="entry name" value="SEDOLISIN"/>
    <property type="match status" value="1"/>
</dbReference>
<dbReference type="GO" id="GO:0006508">
    <property type="term" value="P:proteolysis"/>
    <property type="evidence" value="ECO:0007669"/>
    <property type="project" value="UniProtKB-KW"/>
</dbReference>
<dbReference type="PANTHER" id="PTHR14218:SF19">
    <property type="entry name" value="SERINE PROTEASE AORO, PUTATIVE (AFU_ORTHOLOGUE AFUA_6G10250)-RELATED"/>
    <property type="match status" value="1"/>
</dbReference>
<evidence type="ECO:0000256" key="8">
    <source>
        <dbReference type="PROSITE-ProRule" id="PRU01032"/>
    </source>
</evidence>
<dbReference type="InterPro" id="IPR002575">
    <property type="entry name" value="Aminoglycoside_PTrfase"/>
</dbReference>
<dbReference type="AlphaFoldDB" id="A0A2H4SDA0"/>
<dbReference type="VEuPathDB" id="FungiDB:CCM_02092"/>
<dbReference type="CDD" id="cd05120">
    <property type="entry name" value="APH_ChoK_like"/>
    <property type="match status" value="1"/>
</dbReference>
<evidence type="ECO:0000256" key="6">
    <source>
        <dbReference type="ARBA" id="ARBA00022837"/>
    </source>
</evidence>
<dbReference type="SUPFAM" id="SSF52743">
    <property type="entry name" value="Subtilisin-like"/>
    <property type="match status" value="1"/>
</dbReference>
<keyword evidence="3 8" id="KW-0479">Metal-binding</keyword>
<keyword evidence="5 8" id="KW-0720">Serine protease</keyword>
<feature type="binding site" evidence="8">
    <location>
        <position position="888"/>
    </location>
    <ligand>
        <name>Ca(2+)</name>
        <dbReference type="ChEBI" id="CHEBI:29108"/>
    </ligand>
</feature>
<dbReference type="SUPFAM" id="SSF54897">
    <property type="entry name" value="Protease propeptides/inhibitors"/>
    <property type="match status" value="1"/>
</dbReference>
<reference evidence="10 11" key="1">
    <citation type="journal article" date="2017" name="BMC Genomics">
        <title>Chromosome level assembly and secondary metabolite potential of the parasitic fungus Cordyceps militaris.</title>
        <authorList>
            <person name="Kramer G.J."/>
            <person name="Nodwell J.R."/>
        </authorList>
    </citation>
    <scope>NUCLEOTIDE SEQUENCE [LARGE SCALE GENOMIC DNA]</scope>
    <source>
        <strain evidence="10 11">ATCC 34164</strain>
    </source>
</reference>
<evidence type="ECO:0000313" key="10">
    <source>
        <dbReference type="EMBL" id="ATY61076.1"/>
    </source>
</evidence>
<dbReference type="InterPro" id="IPR050819">
    <property type="entry name" value="Tripeptidyl-peptidase_I"/>
</dbReference>
<dbReference type="GO" id="GO:0004252">
    <property type="term" value="F:serine-type endopeptidase activity"/>
    <property type="evidence" value="ECO:0007669"/>
    <property type="project" value="UniProtKB-UniRule"/>
</dbReference>
<dbReference type="CDD" id="cd04056">
    <property type="entry name" value="Peptidases_S53"/>
    <property type="match status" value="1"/>
</dbReference>
<sequence>MAHNIYNDGKLTRTVLLLLFRIMSSRIMRRCFHQPNSIVFVTPSVCIKSTSFTTLAEAEAMRFVAASSTVPVPKVHMAFEHDRIVYIVMERIRGQPLSVGWVQRSAASKEAILSQLRHMTQEIRQIRAPKGAGISNVCGGPIFDHRLPGRSSWGPFPSIRDFHRELRNGIELENIKQDGSDISHGLSKLISFHDQLWEEPVFTHGDLSSLNILAQGDKIVGIVDWETAGWMPPYWEYTSAWHVNPQNQFWQQEVDRFLDRPEQALEMETLRKHLVAGAVALPSDTHTVHQRRNLAQDVRFEKRAAVESSAKIPFEIALKQGSLQEAEDILYDISNPVSPNYGKHLSKEDVVKLFAANDKSIDSVKQWLVGQGIAEKDIHVNPTKTWITVDTTAGVVERALKTRYHIYRSTASGQDHIGAEEYSLPNNLLDIVDFIRPGPAMTKVTVRATKPATGDAAIGEPVRKLSQDEIKSVDEAIKSGPSAGGEPHSAANSTLPPYLQICSRAVTPDCIAYLYKIPKATGTNSTNRLGIYESLGDVYSQEDLDLFYSKAAPYIPAGTGPQLDLIDGATAPNSPANAGGESLLDFDMAIPIIYPQGTTLFQVKADQYYNIFGDFLSAIDSDYCSQDPLFNNHKMCGSYEPTNVISISYGGPEDPTDPKSAHRQCNEFMKLGLMGITTVVASGDAGVTDRNGYCLGPHHDIFVADDLCSCPYITAVGSTLIHTIDKPESATESFSSGGGFSNIFTRPTWQDDVVGHYLLRHNPGYFAYNTSEGDIPGDAGIYNRGGRGFPDVAAVGDNGLVAVGGSLGLSGGTSMSAPIVAAILNRINEKRLSVGKGPIGFANPALYAMSKRKGTFNDVTVGNQELGGVGSDRGYSACGNNGFSAVEGWDPVTGLGTPVYDKWEAYFLQLSQELQEPPREHWACLPELPLFSGPTVPTLGRRFFKHSPTTILKLGADHGEGIMTALAHSILGPCVPRVISIVTVSVTTPGGSASNRTRQGLVLTHQPGTPLVQLWPSLTLPQRAAVKAELCRLLVLMRARRFSYYGRPTRQPYIFVTELGTETFASCASRAEWDDSRVHALQNNTTDAERAAHLERVQRGTAAGAGGWDRPVLTHGDLSDRNILVDPDTLAVTGFIDWEMANIMPAYFEYVAARLSGGHQPAWRKELLDVLRSVLRCECDTGCQGDVGAANLDQEYDVYGRTLAAWDAVVDVERIAQGYDDDCAWTFNTS</sequence>
<dbReference type="VEuPathDB" id="FungiDB:A9K55_006809"/>
<dbReference type="InterPro" id="IPR036852">
    <property type="entry name" value="Peptidase_S8/S53_dom_sf"/>
</dbReference>
<evidence type="ECO:0000256" key="1">
    <source>
        <dbReference type="ARBA" id="ARBA00004239"/>
    </source>
</evidence>
<organism evidence="10 11">
    <name type="scientific">Cordyceps militaris</name>
    <name type="common">Caterpillar fungus</name>
    <name type="synonym">Clavaria militaris</name>
    <dbReference type="NCBI Taxonomy" id="73501"/>
    <lineage>
        <taxon>Eukaryota</taxon>
        <taxon>Fungi</taxon>
        <taxon>Dikarya</taxon>
        <taxon>Ascomycota</taxon>
        <taxon>Pezizomycotina</taxon>
        <taxon>Sordariomycetes</taxon>
        <taxon>Hypocreomycetidae</taxon>
        <taxon>Hypocreales</taxon>
        <taxon>Cordycipitaceae</taxon>
        <taxon>Cordyceps</taxon>
    </lineage>
</organism>
<proteinExistence type="predicted"/>
<dbReference type="Pfam" id="PF01636">
    <property type="entry name" value="APH"/>
    <property type="match status" value="2"/>
</dbReference>
<dbReference type="Pfam" id="PF09286">
    <property type="entry name" value="Pro-kuma_activ"/>
    <property type="match status" value="1"/>
</dbReference>
<keyword evidence="6 8" id="KW-0106">Calcium</keyword>
<evidence type="ECO:0000256" key="3">
    <source>
        <dbReference type="ARBA" id="ARBA00022723"/>
    </source>
</evidence>
<dbReference type="EMBL" id="CP023323">
    <property type="protein sequence ID" value="ATY61076.1"/>
    <property type="molecule type" value="Genomic_DNA"/>
</dbReference>
<evidence type="ECO:0000256" key="7">
    <source>
        <dbReference type="ARBA" id="ARBA00023145"/>
    </source>
</evidence>
<dbReference type="InterPro" id="IPR015366">
    <property type="entry name" value="S53_propep"/>
</dbReference>
<dbReference type="PANTHER" id="PTHR14218">
    <property type="entry name" value="PROTEASE S8 TRIPEPTIDYL PEPTIDASE I CLN2"/>
    <property type="match status" value="1"/>
</dbReference>
<dbReference type="InterPro" id="IPR030400">
    <property type="entry name" value="Sedolisin_dom"/>
</dbReference>
<dbReference type="VEuPathDB" id="FungiDB:CCM_02095"/>
<feature type="active site" description="Charge relay system" evidence="8">
    <location>
        <position position="581"/>
    </location>
</feature>
<feature type="binding site" evidence="8">
    <location>
        <position position="858"/>
    </location>
    <ligand>
        <name>Ca(2+)</name>
        <dbReference type="ChEBI" id="CHEBI:29108"/>
    </ligand>
</feature>
<feature type="active site" description="Charge relay system" evidence="8">
    <location>
        <position position="585"/>
    </location>
</feature>
<comment type="subcellular location">
    <subcellularLocation>
        <location evidence="1">Secreted</location>
        <location evidence="1">Extracellular space</location>
    </subcellularLocation>
</comment>
<dbReference type="SMART" id="SM00944">
    <property type="entry name" value="Pro-kuma_activ"/>
    <property type="match status" value="1"/>
</dbReference>
<feature type="active site" description="Charge relay system" evidence="8">
    <location>
        <position position="814"/>
    </location>
</feature>
<dbReference type="GO" id="GO:0005576">
    <property type="term" value="C:extracellular region"/>
    <property type="evidence" value="ECO:0007669"/>
    <property type="project" value="UniProtKB-SubCell"/>
</dbReference>
<evidence type="ECO:0000256" key="5">
    <source>
        <dbReference type="ARBA" id="ARBA00022825"/>
    </source>
</evidence>
<keyword evidence="4 8" id="KW-0378">Hydrolase</keyword>
<dbReference type="GO" id="GO:0046872">
    <property type="term" value="F:metal ion binding"/>
    <property type="evidence" value="ECO:0007669"/>
    <property type="project" value="UniProtKB-UniRule"/>
</dbReference>
<dbReference type="InterPro" id="IPR011009">
    <property type="entry name" value="Kinase-like_dom_sf"/>
</dbReference>
<dbReference type="VEuPathDB" id="FungiDB:CCM_04424"/>
<dbReference type="Proteomes" id="UP000323067">
    <property type="component" value="Chromosome vi"/>
</dbReference>
<dbReference type="CDD" id="cd11377">
    <property type="entry name" value="Pro-peptidase_S53"/>
    <property type="match status" value="1"/>
</dbReference>
<name>A0A2H4SDA0_CORMI</name>
<keyword evidence="2 8" id="KW-0645">Protease</keyword>
<dbReference type="InterPro" id="IPR023828">
    <property type="entry name" value="Peptidase_S8_Ser-AS"/>
</dbReference>
<dbReference type="Gene3D" id="3.40.50.200">
    <property type="entry name" value="Peptidase S8/S53 domain"/>
    <property type="match status" value="1"/>
</dbReference>
<evidence type="ECO:0000256" key="2">
    <source>
        <dbReference type="ARBA" id="ARBA00022670"/>
    </source>
</evidence>
<accession>A0A2H4SDA0</accession>